<dbReference type="EC" id="2.7.7.49" evidence="1"/>
<dbReference type="InterPro" id="IPR012337">
    <property type="entry name" value="RNaseH-like_sf"/>
</dbReference>
<protein>
    <recommendedName>
        <fullName evidence="1">RNA-directed DNA polymerase</fullName>
        <ecNumber evidence="1">2.7.7.49</ecNumber>
    </recommendedName>
</protein>
<dbReference type="Pfam" id="PF17919">
    <property type="entry name" value="RT_RNaseH_2"/>
    <property type="match status" value="1"/>
</dbReference>
<dbReference type="PANTHER" id="PTHR37984:SF5">
    <property type="entry name" value="PROTEIN NYNRIN-LIKE"/>
    <property type="match status" value="1"/>
</dbReference>
<dbReference type="GO" id="GO:0015074">
    <property type="term" value="P:DNA integration"/>
    <property type="evidence" value="ECO:0007669"/>
    <property type="project" value="InterPro"/>
</dbReference>
<dbReference type="Gene3D" id="1.10.340.70">
    <property type="match status" value="1"/>
</dbReference>
<dbReference type="Pfam" id="PF17921">
    <property type="entry name" value="Integrase_H2C2"/>
    <property type="match status" value="1"/>
</dbReference>
<dbReference type="InterPro" id="IPR043502">
    <property type="entry name" value="DNA/RNA_pol_sf"/>
</dbReference>
<dbReference type="Proteomes" id="UP000801492">
    <property type="component" value="Unassembled WGS sequence"/>
</dbReference>
<accession>A0A8K0D0E0</accession>
<dbReference type="PROSITE" id="PS50994">
    <property type="entry name" value="INTEGRASE"/>
    <property type="match status" value="1"/>
</dbReference>
<feature type="coiled-coil region" evidence="3">
    <location>
        <begin position="450"/>
        <end position="484"/>
    </location>
</feature>
<dbReference type="InterPro" id="IPR041577">
    <property type="entry name" value="RT_RNaseH_2"/>
</dbReference>
<dbReference type="GO" id="GO:0042575">
    <property type="term" value="C:DNA polymerase complex"/>
    <property type="evidence" value="ECO:0007669"/>
    <property type="project" value="UniProtKB-ARBA"/>
</dbReference>
<evidence type="ECO:0000256" key="1">
    <source>
        <dbReference type="ARBA" id="ARBA00012493"/>
    </source>
</evidence>
<dbReference type="InterPro" id="IPR050951">
    <property type="entry name" value="Retrovirus_Pol_polyprotein"/>
</dbReference>
<dbReference type="Gene3D" id="3.30.420.10">
    <property type="entry name" value="Ribonuclease H-like superfamily/Ribonuclease H"/>
    <property type="match status" value="1"/>
</dbReference>
<keyword evidence="3" id="KW-0175">Coiled coil</keyword>
<dbReference type="InterPro" id="IPR001584">
    <property type="entry name" value="Integrase_cat-core"/>
</dbReference>
<organism evidence="5 6">
    <name type="scientific">Ignelater luminosus</name>
    <name type="common">Cucubano</name>
    <name type="synonym">Pyrophorus luminosus</name>
    <dbReference type="NCBI Taxonomy" id="2038154"/>
    <lineage>
        <taxon>Eukaryota</taxon>
        <taxon>Metazoa</taxon>
        <taxon>Ecdysozoa</taxon>
        <taxon>Arthropoda</taxon>
        <taxon>Hexapoda</taxon>
        <taxon>Insecta</taxon>
        <taxon>Pterygota</taxon>
        <taxon>Neoptera</taxon>
        <taxon>Endopterygota</taxon>
        <taxon>Coleoptera</taxon>
        <taxon>Polyphaga</taxon>
        <taxon>Elateriformia</taxon>
        <taxon>Elateroidea</taxon>
        <taxon>Elateridae</taxon>
        <taxon>Agrypninae</taxon>
        <taxon>Pyrophorini</taxon>
        <taxon>Ignelater</taxon>
    </lineage>
</organism>
<dbReference type="OrthoDB" id="5978043at2759"/>
<feature type="domain" description="Integrase catalytic" evidence="4">
    <location>
        <begin position="353"/>
        <end position="489"/>
    </location>
</feature>
<evidence type="ECO:0000256" key="3">
    <source>
        <dbReference type="SAM" id="Coils"/>
    </source>
</evidence>
<dbReference type="AlphaFoldDB" id="A0A8K0D0E0"/>
<dbReference type="InterPro" id="IPR041588">
    <property type="entry name" value="Integrase_H2C2"/>
</dbReference>
<proteinExistence type="predicted"/>
<name>A0A8K0D0E0_IGNLU</name>
<dbReference type="GO" id="GO:0003964">
    <property type="term" value="F:RNA-directed DNA polymerase activity"/>
    <property type="evidence" value="ECO:0007669"/>
    <property type="project" value="UniProtKB-EC"/>
</dbReference>
<comment type="caution">
    <text evidence="5">The sequence shown here is derived from an EMBL/GenBank/DDBJ whole genome shotgun (WGS) entry which is preliminary data.</text>
</comment>
<dbReference type="InterPro" id="IPR036397">
    <property type="entry name" value="RNaseH_sf"/>
</dbReference>
<evidence type="ECO:0000256" key="2">
    <source>
        <dbReference type="ARBA" id="ARBA00023268"/>
    </source>
</evidence>
<dbReference type="EMBL" id="VTPC01005723">
    <property type="protein sequence ID" value="KAF2895714.1"/>
    <property type="molecule type" value="Genomic_DNA"/>
</dbReference>
<dbReference type="Pfam" id="PF00665">
    <property type="entry name" value="rve"/>
    <property type="match status" value="1"/>
</dbReference>
<keyword evidence="6" id="KW-1185">Reference proteome</keyword>
<sequence length="489" mass="55972">MGSEGLNQINARIDYAQGTIELNGYLYSLKKYSPIRKENLEEWKTIIIPTNIKKGTVLIPRQQVSDTIIPETLTMTEKTSMEELDQYLQTEPEQAVEDSFEESRVQILSDVQVNLPMNKEKRKQTKPLYQVIPRSVKKDVLKFMDKHKNEDITKARFGWLFTPAWDKSMKAENIKSGFMATRIYAFNLDAIPEEAYAPSDPSVRIAEKPGDFFAHFSNNLPIVLATDASPIGVGSMLSHIMPDGSEKPIQFASQTLSSSQKKWAQIDKKAYAIIFRIKRFHQYLFEVVEKNLRNRVLSDLHNVHFGISRMLALARSFCWWPGLDADIKSVVENCTECANNKNNPSIIKHDWIYPSVPFERVHVNFAGPFLGVYFLIYGDAFLKWSEVYILNKINTENTIEVLQRIFSTFGIPNCLCTDNGVPFVNPKFASLLKELGIIHKRSAPYHPATNDQVEHSVQTIESKLKCLQANKSNLQINLNKILMQYRITI</sequence>
<dbReference type="SUPFAM" id="SSF53098">
    <property type="entry name" value="Ribonuclease H-like"/>
    <property type="match status" value="1"/>
</dbReference>
<reference evidence="5" key="1">
    <citation type="submission" date="2019-08" db="EMBL/GenBank/DDBJ databases">
        <title>The genome of the North American firefly Photinus pyralis.</title>
        <authorList>
            <consortium name="Photinus pyralis genome working group"/>
            <person name="Fallon T.R."/>
            <person name="Sander Lower S.E."/>
            <person name="Weng J.-K."/>
        </authorList>
    </citation>
    <scope>NUCLEOTIDE SEQUENCE</scope>
    <source>
        <strain evidence="5">TRF0915ILg1</strain>
        <tissue evidence="5">Whole body</tissue>
    </source>
</reference>
<dbReference type="SUPFAM" id="SSF56672">
    <property type="entry name" value="DNA/RNA polymerases"/>
    <property type="match status" value="1"/>
</dbReference>
<gene>
    <name evidence="5" type="ORF">ILUMI_10494</name>
</gene>
<evidence type="ECO:0000259" key="4">
    <source>
        <dbReference type="PROSITE" id="PS50994"/>
    </source>
</evidence>
<evidence type="ECO:0000313" key="6">
    <source>
        <dbReference type="Proteomes" id="UP000801492"/>
    </source>
</evidence>
<evidence type="ECO:0000313" key="5">
    <source>
        <dbReference type="EMBL" id="KAF2895714.1"/>
    </source>
</evidence>
<keyword evidence="2" id="KW-0511">Multifunctional enzyme</keyword>
<dbReference type="PANTHER" id="PTHR37984">
    <property type="entry name" value="PROTEIN CBG26694"/>
    <property type="match status" value="1"/>
</dbReference>
<dbReference type="GO" id="GO:0003676">
    <property type="term" value="F:nucleic acid binding"/>
    <property type="evidence" value="ECO:0007669"/>
    <property type="project" value="InterPro"/>
</dbReference>